<dbReference type="Proteomes" id="UP000469890">
    <property type="component" value="Unassembled WGS sequence"/>
</dbReference>
<reference evidence="2 3" key="1">
    <citation type="submission" date="2019-09" db="EMBL/GenBank/DDBJ databases">
        <authorList>
            <consortium name="DOE Joint Genome Institute"/>
            <person name="Mondo S.J."/>
            <person name="Navarro-Mendoza M.I."/>
            <person name="Perez-Arques C."/>
            <person name="Panchal S."/>
            <person name="Nicolas F.E."/>
            <person name="Ganguly P."/>
            <person name="Pangilinan J."/>
            <person name="Grigoriev I."/>
            <person name="Heitman J."/>
            <person name="Sanya K."/>
            <person name="Garre V."/>
        </authorList>
    </citation>
    <scope>NUCLEOTIDE SEQUENCE [LARGE SCALE GENOMIC DNA]</scope>
    <source>
        <strain evidence="2 3">MU402</strain>
    </source>
</reference>
<sequence>MGSLVLLLALPKVNLDAMDDDEESRSPNLLLLLLLGAVLDRLSVVGKGDDVDDGNVAELVLPMVVLVKLLLLNENRSEAEEDVYGSEYGVLDLSYDEFVVAECLRCLLNDGNDINGEDDEAVSFS</sequence>
<gene>
    <name evidence="2" type="ORF">FB192DRAFT_1341809</name>
</gene>
<keyword evidence="1" id="KW-0732">Signal</keyword>
<dbReference type="EMBL" id="JAAECE010000003">
    <property type="protein sequence ID" value="KAF1804241.1"/>
    <property type="molecule type" value="Genomic_DNA"/>
</dbReference>
<feature type="chain" id="PRO_5034411934" evidence="1">
    <location>
        <begin position="16"/>
        <end position="125"/>
    </location>
</feature>
<comment type="caution">
    <text evidence="2">The sequence shown here is derived from an EMBL/GenBank/DDBJ whole genome shotgun (WGS) entry which is preliminary data.</text>
</comment>
<accession>A0A8H4F320</accession>
<evidence type="ECO:0000313" key="3">
    <source>
        <dbReference type="Proteomes" id="UP000469890"/>
    </source>
</evidence>
<evidence type="ECO:0000313" key="2">
    <source>
        <dbReference type="EMBL" id="KAF1804241.1"/>
    </source>
</evidence>
<organism evidence="2 3">
    <name type="scientific">Mucor circinelloides f. lusitanicus</name>
    <name type="common">Mucor racemosus var. lusitanicus</name>
    <dbReference type="NCBI Taxonomy" id="29924"/>
    <lineage>
        <taxon>Eukaryota</taxon>
        <taxon>Fungi</taxon>
        <taxon>Fungi incertae sedis</taxon>
        <taxon>Mucoromycota</taxon>
        <taxon>Mucoromycotina</taxon>
        <taxon>Mucoromycetes</taxon>
        <taxon>Mucorales</taxon>
        <taxon>Mucorineae</taxon>
        <taxon>Mucoraceae</taxon>
        <taxon>Mucor</taxon>
    </lineage>
</organism>
<dbReference type="AlphaFoldDB" id="A0A8H4F320"/>
<evidence type="ECO:0000256" key="1">
    <source>
        <dbReference type="SAM" id="SignalP"/>
    </source>
</evidence>
<name>A0A8H4F320_MUCCL</name>
<proteinExistence type="predicted"/>
<feature type="signal peptide" evidence="1">
    <location>
        <begin position="1"/>
        <end position="15"/>
    </location>
</feature>
<protein>
    <submittedName>
        <fullName evidence="2">Uncharacterized protein</fullName>
    </submittedName>
</protein>